<dbReference type="SUPFAM" id="SSF50998">
    <property type="entry name" value="Quinoprotein alcohol dehydrogenase-like"/>
    <property type="match status" value="1"/>
</dbReference>
<feature type="non-terminal residue" evidence="4">
    <location>
        <position position="1"/>
    </location>
</feature>
<dbReference type="Gramene" id="TVU03069">
    <property type="protein sequence ID" value="TVU03069"/>
    <property type="gene ID" value="EJB05_51397"/>
</dbReference>
<evidence type="ECO:0000313" key="5">
    <source>
        <dbReference type="Proteomes" id="UP000324897"/>
    </source>
</evidence>
<proteinExistence type="predicted"/>
<feature type="domain" description="KIB1-4 beta-propeller" evidence="2">
    <location>
        <begin position="65"/>
        <end position="262"/>
    </location>
</feature>
<evidence type="ECO:0000259" key="2">
    <source>
        <dbReference type="Pfam" id="PF03478"/>
    </source>
</evidence>
<feature type="region of interest" description="Disordered" evidence="1">
    <location>
        <begin position="259"/>
        <end position="281"/>
    </location>
</feature>
<dbReference type="InterPro" id="IPR011047">
    <property type="entry name" value="Quinoprotein_ADH-like_sf"/>
</dbReference>
<sequence>METAAVHRDWSALPEDLMVVRGPSAVCTSWRAAFSAVRRVRIPIKDASPCLLYSCAGDDAHTATLYSPSAGAAFKVRLPGPAFRSLYVVGSDHGWIVAADEESNLHLVNPLTGAQIDLPPVTGLHHVESTTDIQGRPMYKCNLYGEYPYPEIPCVHKPEQLRLFLYGSAYLSCSPSAGAACVVLLLHRPDGQLSFARLGADGWTHIADSESVERASSFRCAAYNDKDGLFYLLSGECSVYTLDLNGQSPVMKEIVEGSENPEGEYAVGDEADDSTRKARDKVKPATPAATDIMESTAGVYHDWSGLPEDLMLIVIRALDIPNLLRAGAVCASWRASCTDVRRVRFPITDSTPCLLYSCAADAADTATVYSPSAGAAFKVRVPAPPFRSRYVVGSGHGWIVAADEASNLHVLNPLTGVQISLPPVTGLHHVESFSDDHGWPMYNVYGEDMWHPDSPTAYKPRQMRLFLYERACLSCSPSKGAACIVLLLHRTDGEVSFARVGDDRWTHVAKSESVQWSSGYRSAAYNENDGLFYLVFYNASIWTLDLHGGSPVMKNVVMGSSRSDDPIRSIVLAPWGEIFQVWRFIGVRWLDTPVKVPADYADEVINPRRESYTEEIELYKVDVSGLKLVRINSSELRGHAIFIGFNSPVLVSTQEFPIFKPNFAYITDDSWETICINMYGGREVGIWNFETEKLESLGDVQVAHPWLNWPPPVWITPSLS</sequence>
<dbReference type="EMBL" id="RWGY01000230">
    <property type="protein sequence ID" value="TVU03069.1"/>
    <property type="molecule type" value="Genomic_DNA"/>
</dbReference>
<gene>
    <name evidence="4" type="ORF">EJB05_51397</name>
</gene>
<evidence type="ECO:0000313" key="4">
    <source>
        <dbReference type="EMBL" id="TVU03069.1"/>
    </source>
</evidence>
<reference evidence="4 5" key="1">
    <citation type="journal article" date="2019" name="Sci. Rep.">
        <title>A high-quality genome of Eragrostis curvula grass provides insights into Poaceae evolution and supports new strategies to enhance forage quality.</title>
        <authorList>
            <person name="Carballo J."/>
            <person name="Santos B.A.C.M."/>
            <person name="Zappacosta D."/>
            <person name="Garbus I."/>
            <person name="Selva J.P."/>
            <person name="Gallo C.A."/>
            <person name="Diaz A."/>
            <person name="Albertini E."/>
            <person name="Caccamo M."/>
            <person name="Echenique V."/>
        </authorList>
    </citation>
    <scope>NUCLEOTIDE SEQUENCE [LARGE SCALE GENOMIC DNA]</scope>
    <source>
        <strain evidence="5">cv. Victoria</strain>
        <tissue evidence="4">Leaf</tissue>
    </source>
</reference>
<comment type="caution">
    <text evidence="4">The sequence shown here is derived from an EMBL/GenBank/DDBJ whole genome shotgun (WGS) entry which is preliminary data.</text>
</comment>
<organism evidence="4 5">
    <name type="scientific">Eragrostis curvula</name>
    <name type="common">weeping love grass</name>
    <dbReference type="NCBI Taxonomy" id="38414"/>
    <lineage>
        <taxon>Eukaryota</taxon>
        <taxon>Viridiplantae</taxon>
        <taxon>Streptophyta</taxon>
        <taxon>Embryophyta</taxon>
        <taxon>Tracheophyta</taxon>
        <taxon>Spermatophyta</taxon>
        <taxon>Magnoliopsida</taxon>
        <taxon>Liliopsida</taxon>
        <taxon>Poales</taxon>
        <taxon>Poaceae</taxon>
        <taxon>PACMAD clade</taxon>
        <taxon>Chloridoideae</taxon>
        <taxon>Eragrostideae</taxon>
        <taxon>Eragrostidinae</taxon>
        <taxon>Eragrostis</taxon>
    </lineage>
</organism>
<evidence type="ECO:0000256" key="1">
    <source>
        <dbReference type="SAM" id="MobiDB-lite"/>
    </source>
</evidence>
<dbReference type="InterPro" id="IPR036047">
    <property type="entry name" value="F-box-like_dom_sf"/>
</dbReference>
<dbReference type="Pfam" id="PF03478">
    <property type="entry name" value="Beta-prop_KIB1-4"/>
    <property type="match status" value="2"/>
</dbReference>
<keyword evidence="5" id="KW-1185">Reference proteome</keyword>
<dbReference type="Gene3D" id="1.20.1280.50">
    <property type="match status" value="1"/>
</dbReference>
<name>A0A5J9SVS6_9POAL</name>
<dbReference type="InterPro" id="IPR001810">
    <property type="entry name" value="F-box_dom"/>
</dbReference>
<dbReference type="Pfam" id="PF12937">
    <property type="entry name" value="F-box-like"/>
    <property type="match status" value="1"/>
</dbReference>
<dbReference type="PANTHER" id="PTHR44586:SF23">
    <property type="entry name" value="F-BOX DOMAIN-CONTAINING PROTEIN"/>
    <property type="match status" value="1"/>
</dbReference>
<evidence type="ECO:0000259" key="3">
    <source>
        <dbReference type="Pfam" id="PF12937"/>
    </source>
</evidence>
<feature type="domain" description="KIB1-4 beta-propeller" evidence="2">
    <location>
        <begin position="369"/>
        <end position="688"/>
    </location>
</feature>
<dbReference type="Proteomes" id="UP000324897">
    <property type="component" value="Unassembled WGS sequence"/>
</dbReference>
<feature type="compositionally biased region" description="Acidic residues" evidence="1">
    <location>
        <begin position="259"/>
        <end position="272"/>
    </location>
</feature>
<protein>
    <submittedName>
        <fullName evidence="4">Uncharacterized protein</fullName>
    </submittedName>
</protein>
<accession>A0A5J9SVS6</accession>
<feature type="domain" description="F-box" evidence="3">
    <location>
        <begin position="303"/>
        <end position="339"/>
    </location>
</feature>
<dbReference type="OrthoDB" id="587621at2759"/>
<dbReference type="InterPro" id="IPR005174">
    <property type="entry name" value="KIB1-4_b-propeller"/>
</dbReference>
<dbReference type="SUPFAM" id="SSF81383">
    <property type="entry name" value="F-box domain"/>
    <property type="match status" value="1"/>
</dbReference>
<dbReference type="AlphaFoldDB" id="A0A5J9SVS6"/>
<dbReference type="PANTHER" id="PTHR44586">
    <property type="entry name" value="F-BOX DOMAIN CONTAINING PROTEIN, EXPRESSED"/>
    <property type="match status" value="1"/>
</dbReference>